<feature type="region of interest" description="Disordered" evidence="1">
    <location>
        <begin position="121"/>
        <end position="141"/>
    </location>
</feature>
<protein>
    <submittedName>
        <fullName evidence="2">Uncharacterized protein</fullName>
    </submittedName>
</protein>
<sequence length="343" mass="36434">MSRLAVALVVLAVVLAGCGGFAGGDEPPDREPYGVDEGINPSGEDESEVLLTGLTTEGVTNASELGEAHREAIGNRSYTIETEYEYVIAEGDETFRQTSNSTISIDPDAETVRLRGRYRSEGNVSDVPTADEPNKTGDQWLGDRGVTRIEYENGSVEYAPPQGAATTGSERIDTADRSLLSPLEGSVVPTTAGAVDAEDGTYYVVNGSETVSGDEAEYGQESREVDVRALVREDGLIRQTVAEQEMIMEDGERIRIARTTEVTAVGETDVERPDWYEEAIAALPEPMENESGEGGMAVDRGAGAGNGTADERATTEANDSDDSDDVETEDDGEDADDPNGTTG</sequence>
<feature type="region of interest" description="Disordered" evidence="1">
    <location>
        <begin position="21"/>
        <end position="45"/>
    </location>
</feature>
<gene>
    <name evidence="2" type="ORF">ACFPFO_18920</name>
</gene>
<feature type="compositionally biased region" description="Acidic residues" evidence="1">
    <location>
        <begin position="318"/>
        <end position="337"/>
    </location>
</feature>
<dbReference type="RefSeq" id="WP_224828202.1">
    <property type="nucleotide sequence ID" value="NZ_JAIVEF010000004.1"/>
</dbReference>
<evidence type="ECO:0000256" key="1">
    <source>
        <dbReference type="SAM" id="MobiDB-lite"/>
    </source>
</evidence>
<reference evidence="2 3" key="1">
    <citation type="journal article" date="2019" name="Int. J. Syst. Evol. Microbiol.">
        <title>The Global Catalogue of Microorganisms (GCM) 10K type strain sequencing project: providing services to taxonomists for standard genome sequencing and annotation.</title>
        <authorList>
            <consortium name="The Broad Institute Genomics Platform"/>
            <consortium name="The Broad Institute Genome Sequencing Center for Infectious Disease"/>
            <person name="Wu L."/>
            <person name="Ma J."/>
        </authorList>
    </citation>
    <scope>NUCLEOTIDE SEQUENCE [LARGE SCALE GENOMIC DNA]</scope>
    <source>
        <strain evidence="2 3">CGMCC 1.15824</strain>
    </source>
</reference>
<dbReference type="InterPro" id="IPR055959">
    <property type="entry name" value="DUF7537"/>
</dbReference>
<accession>A0ABD5QJB5</accession>
<dbReference type="Pfam" id="PF24381">
    <property type="entry name" value="DUF7537"/>
    <property type="match status" value="1"/>
</dbReference>
<proteinExistence type="predicted"/>
<feature type="region of interest" description="Disordered" evidence="1">
    <location>
        <begin position="284"/>
        <end position="343"/>
    </location>
</feature>
<name>A0ABD5QJB5_9EURY</name>
<comment type="caution">
    <text evidence="2">The sequence shown here is derived from an EMBL/GenBank/DDBJ whole genome shotgun (WGS) entry which is preliminary data.</text>
</comment>
<dbReference type="PROSITE" id="PS51257">
    <property type="entry name" value="PROKAR_LIPOPROTEIN"/>
    <property type="match status" value="1"/>
</dbReference>
<evidence type="ECO:0000313" key="2">
    <source>
        <dbReference type="EMBL" id="MFC4989793.1"/>
    </source>
</evidence>
<dbReference type="EMBL" id="JBHSJG010000054">
    <property type="protein sequence ID" value="MFC4989793.1"/>
    <property type="molecule type" value="Genomic_DNA"/>
</dbReference>
<dbReference type="Proteomes" id="UP001595925">
    <property type="component" value="Unassembled WGS sequence"/>
</dbReference>
<evidence type="ECO:0000313" key="3">
    <source>
        <dbReference type="Proteomes" id="UP001595925"/>
    </source>
</evidence>
<dbReference type="AlphaFoldDB" id="A0ABD5QJB5"/>
<keyword evidence="3" id="KW-1185">Reference proteome</keyword>
<organism evidence="2 3">
    <name type="scientific">Saliphagus infecundisoli</name>
    <dbReference type="NCBI Taxonomy" id="1849069"/>
    <lineage>
        <taxon>Archaea</taxon>
        <taxon>Methanobacteriati</taxon>
        <taxon>Methanobacteriota</taxon>
        <taxon>Stenosarchaea group</taxon>
        <taxon>Halobacteria</taxon>
        <taxon>Halobacteriales</taxon>
        <taxon>Natrialbaceae</taxon>
        <taxon>Saliphagus</taxon>
    </lineage>
</organism>